<comment type="caution">
    <text evidence="1">The sequence shown here is derived from an EMBL/GenBank/DDBJ whole genome shotgun (WGS) entry which is preliminary data.</text>
</comment>
<evidence type="ECO:0000313" key="1">
    <source>
        <dbReference type="EMBL" id="MFD0856097.1"/>
    </source>
</evidence>
<dbReference type="Proteomes" id="UP001597083">
    <property type="component" value="Unassembled WGS sequence"/>
</dbReference>
<dbReference type="InterPro" id="IPR009486">
    <property type="entry name" value="Pur_nuclsid_perm"/>
</dbReference>
<dbReference type="Pfam" id="PF06516">
    <property type="entry name" value="NUP"/>
    <property type="match status" value="1"/>
</dbReference>
<name>A0ABW3CR68_9ACTN</name>
<gene>
    <name evidence="1" type="ORF">ACFQ07_27915</name>
</gene>
<evidence type="ECO:0000313" key="2">
    <source>
        <dbReference type="Proteomes" id="UP001597083"/>
    </source>
</evidence>
<dbReference type="PANTHER" id="PTHR38643:SF1">
    <property type="entry name" value="PURINE NUCLEOSIDE PERMEASE C285.05-RELATED"/>
    <property type="match status" value="1"/>
</dbReference>
<dbReference type="EMBL" id="JBHTIR010003956">
    <property type="protein sequence ID" value="MFD0856097.1"/>
    <property type="molecule type" value="Genomic_DNA"/>
</dbReference>
<protein>
    <submittedName>
        <fullName evidence="1">Purine nucleoside permease</fullName>
    </submittedName>
</protein>
<organism evidence="1 2">
    <name type="scientific">Actinomadura adrarensis</name>
    <dbReference type="NCBI Taxonomy" id="1819600"/>
    <lineage>
        <taxon>Bacteria</taxon>
        <taxon>Bacillati</taxon>
        <taxon>Actinomycetota</taxon>
        <taxon>Actinomycetes</taxon>
        <taxon>Streptosporangiales</taxon>
        <taxon>Thermomonosporaceae</taxon>
        <taxon>Actinomadura</taxon>
    </lineage>
</organism>
<feature type="non-terminal residue" evidence="1">
    <location>
        <position position="1"/>
    </location>
</feature>
<sequence>RAYFITAGIAGTSPDTGTLGFAAWARWLVDFDLGHHVLPEEAPEIPHGYLPMDDAGTNVYRLNEKLVRKAYELTKDLKLTDSEDAIANRAKYPQQVGKKPFVAMCDTVTGDNFWGGKKMSQRAEYIMGLKTQNQGRYCTTQMEDNATATVLARHGYLQRYLSVRTASDFDQPYPGQTVEDVLTNFPGFVPAVANAYAAASTVADHLLKQNT</sequence>
<keyword evidence="2" id="KW-1185">Reference proteome</keyword>
<dbReference type="InterPro" id="IPR035994">
    <property type="entry name" value="Nucleoside_phosphorylase_sf"/>
</dbReference>
<dbReference type="PANTHER" id="PTHR38643">
    <property type="entry name" value="PURINE NUCLEOSIDE PERMEASE C285.05-RELATED"/>
    <property type="match status" value="1"/>
</dbReference>
<reference evidence="2" key="1">
    <citation type="journal article" date="2019" name="Int. J. Syst. Evol. Microbiol.">
        <title>The Global Catalogue of Microorganisms (GCM) 10K type strain sequencing project: providing services to taxonomists for standard genome sequencing and annotation.</title>
        <authorList>
            <consortium name="The Broad Institute Genomics Platform"/>
            <consortium name="The Broad Institute Genome Sequencing Center for Infectious Disease"/>
            <person name="Wu L."/>
            <person name="Ma J."/>
        </authorList>
    </citation>
    <scope>NUCLEOTIDE SEQUENCE [LARGE SCALE GENOMIC DNA]</scope>
    <source>
        <strain evidence="2">JCM 31696</strain>
    </source>
</reference>
<accession>A0ABW3CR68</accession>
<proteinExistence type="predicted"/>
<dbReference type="Gene3D" id="3.40.50.1580">
    <property type="entry name" value="Nucleoside phosphorylase domain"/>
    <property type="match status" value="1"/>
</dbReference>